<dbReference type="RefSeq" id="WP_094569642.1">
    <property type="nucleotide sequence ID" value="NZ_CP022743.1"/>
</dbReference>
<evidence type="ECO:0000313" key="1">
    <source>
        <dbReference type="EMBL" id="ASU33144.1"/>
    </source>
</evidence>
<proteinExistence type="predicted"/>
<dbReference type="OrthoDB" id="8457242at2"/>
<sequence>MPTDKKITELPIATSVNASDASVLVNGDIDYQYNFTLLLQFLQANLTTGAKVSFGTVIPQNTNGSNGDVFVNTAAGSFAQKVSGSWTVVYTLPAASAADGALLYGPGLPGSGTGKNLDSYINTLTGVFYKKSTGTWSQVFSMATGPQGPQGIPGTNGTPGSDGNTILFGSINPSNSTIGINGNFYINTSNYTLFGPKTAGIWGEGVSLLGAGLTNGGTAGQILVKVDGTDFNTDWQDNSFANLSGNPADNANLSTALSAKQNNLGYTPENAAIKNQPNGYAGLDGSGKVAAAQLPGYVDDVLEFTNYATLPSTGETGKIYVTLDNNAEYRWSGSTYIQLVASPGSTDAVPEGTINLYYTAARALSAVLTGIGFSSATAITAADTILGALGKLQAQVTALITKALPPGGATGQVLAKNSGTNFDAAWIDPPAGGGSGSSTSNFSYNFFQSIL</sequence>
<evidence type="ECO:0008006" key="3">
    <source>
        <dbReference type="Google" id="ProtNLM"/>
    </source>
</evidence>
<name>A0A223NTZ0_9SPHI</name>
<dbReference type="Proteomes" id="UP000215002">
    <property type="component" value="Chromosome"/>
</dbReference>
<dbReference type="EMBL" id="CP022743">
    <property type="protein sequence ID" value="ASU33144.1"/>
    <property type="molecule type" value="Genomic_DNA"/>
</dbReference>
<gene>
    <name evidence="1" type="ORF">MuYL_1246</name>
</gene>
<protein>
    <recommendedName>
        <fullName evidence="3">Collagen triple helix repeat-containing protein</fullName>
    </recommendedName>
</protein>
<reference evidence="1 2" key="1">
    <citation type="submission" date="2017-08" db="EMBL/GenBank/DDBJ databases">
        <title>Complete genome sequence of Mucilaginibacter sp. strain BJC16-A31.</title>
        <authorList>
            <consortium name="Henan University of Science and Technology"/>
            <person name="You X."/>
        </authorList>
    </citation>
    <scope>NUCLEOTIDE SEQUENCE [LARGE SCALE GENOMIC DNA]</scope>
    <source>
        <strain evidence="1 2">BJC16-A31</strain>
    </source>
</reference>
<dbReference type="AlphaFoldDB" id="A0A223NTZ0"/>
<organism evidence="1 2">
    <name type="scientific">Mucilaginibacter xinganensis</name>
    <dbReference type="NCBI Taxonomy" id="1234841"/>
    <lineage>
        <taxon>Bacteria</taxon>
        <taxon>Pseudomonadati</taxon>
        <taxon>Bacteroidota</taxon>
        <taxon>Sphingobacteriia</taxon>
        <taxon>Sphingobacteriales</taxon>
        <taxon>Sphingobacteriaceae</taxon>
        <taxon>Mucilaginibacter</taxon>
    </lineage>
</organism>
<evidence type="ECO:0000313" key="2">
    <source>
        <dbReference type="Proteomes" id="UP000215002"/>
    </source>
</evidence>
<keyword evidence="2" id="KW-1185">Reference proteome</keyword>
<dbReference type="KEGG" id="muc:MuYL_1246"/>
<accession>A0A223NTZ0</accession>